<keyword evidence="4" id="KW-0813">Transport</keyword>
<evidence type="ECO:0000256" key="3">
    <source>
        <dbReference type="ARBA" id="ARBA00020796"/>
    </source>
</evidence>
<dbReference type="GO" id="GO:0005743">
    <property type="term" value="C:mitochondrial inner membrane"/>
    <property type="evidence" value="ECO:0007669"/>
    <property type="project" value="UniProtKB-SubCell"/>
</dbReference>
<accession>A0A9W4SGV4</accession>
<evidence type="ECO:0000256" key="1">
    <source>
        <dbReference type="ARBA" id="ARBA00004434"/>
    </source>
</evidence>
<keyword evidence="8" id="KW-1133">Transmembrane helix</keyword>
<keyword evidence="7" id="KW-0653">Protein transport</keyword>
<organism evidence="13 14">
    <name type="scientific">Funneliformis geosporum</name>
    <dbReference type="NCBI Taxonomy" id="1117311"/>
    <lineage>
        <taxon>Eukaryota</taxon>
        <taxon>Fungi</taxon>
        <taxon>Fungi incertae sedis</taxon>
        <taxon>Mucoromycota</taxon>
        <taxon>Glomeromycotina</taxon>
        <taxon>Glomeromycetes</taxon>
        <taxon>Glomerales</taxon>
        <taxon>Glomeraceae</taxon>
        <taxon>Funneliformis</taxon>
    </lineage>
</organism>
<feature type="compositionally biased region" description="Polar residues" evidence="12">
    <location>
        <begin position="186"/>
        <end position="198"/>
    </location>
</feature>
<dbReference type="Pfam" id="PF11711">
    <property type="entry name" value="Tim54"/>
    <property type="match status" value="1"/>
</dbReference>
<feature type="region of interest" description="Disordered" evidence="12">
    <location>
        <begin position="178"/>
        <end position="221"/>
    </location>
</feature>
<feature type="region of interest" description="Disordered" evidence="12">
    <location>
        <begin position="121"/>
        <end position="150"/>
    </location>
</feature>
<protein>
    <recommendedName>
        <fullName evidence="3">Mitochondrial import inner membrane translocase subunit TIM54</fullName>
    </recommendedName>
</protein>
<dbReference type="Proteomes" id="UP001153678">
    <property type="component" value="Unassembled WGS sequence"/>
</dbReference>
<evidence type="ECO:0000256" key="11">
    <source>
        <dbReference type="ARBA" id="ARBA00023136"/>
    </source>
</evidence>
<evidence type="ECO:0000256" key="2">
    <source>
        <dbReference type="ARBA" id="ARBA00006355"/>
    </source>
</evidence>
<feature type="compositionally biased region" description="Basic and acidic residues" evidence="12">
    <location>
        <begin position="211"/>
        <end position="221"/>
    </location>
</feature>
<reference evidence="13" key="1">
    <citation type="submission" date="2022-08" db="EMBL/GenBank/DDBJ databases">
        <authorList>
            <person name="Kallberg Y."/>
            <person name="Tangrot J."/>
            <person name="Rosling A."/>
        </authorList>
    </citation>
    <scope>NUCLEOTIDE SEQUENCE</scope>
    <source>
        <strain evidence="13">Wild A</strain>
    </source>
</reference>
<keyword evidence="14" id="KW-1185">Reference proteome</keyword>
<evidence type="ECO:0000256" key="9">
    <source>
        <dbReference type="ARBA" id="ARBA00023010"/>
    </source>
</evidence>
<evidence type="ECO:0000256" key="10">
    <source>
        <dbReference type="ARBA" id="ARBA00023128"/>
    </source>
</evidence>
<evidence type="ECO:0000313" key="13">
    <source>
        <dbReference type="EMBL" id="CAI2168600.1"/>
    </source>
</evidence>
<dbReference type="AlphaFoldDB" id="A0A9W4SGV4"/>
<keyword evidence="9" id="KW-0811">Translocation</keyword>
<proteinExistence type="inferred from homology"/>
<dbReference type="GO" id="GO:0015031">
    <property type="term" value="P:protein transport"/>
    <property type="evidence" value="ECO:0007669"/>
    <property type="project" value="UniProtKB-KW"/>
</dbReference>
<evidence type="ECO:0000256" key="12">
    <source>
        <dbReference type="SAM" id="MobiDB-lite"/>
    </source>
</evidence>
<name>A0A9W4SGV4_9GLOM</name>
<dbReference type="InterPro" id="IPR021056">
    <property type="entry name" value="Mt_import_IM_translocase_Tim54"/>
</dbReference>
<dbReference type="OrthoDB" id="5598305at2759"/>
<comment type="caution">
    <text evidence="13">The sequence shown here is derived from an EMBL/GenBank/DDBJ whole genome shotgun (WGS) entry which is preliminary data.</text>
</comment>
<evidence type="ECO:0000256" key="7">
    <source>
        <dbReference type="ARBA" id="ARBA00022927"/>
    </source>
</evidence>
<feature type="compositionally biased region" description="Low complexity" evidence="12">
    <location>
        <begin position="126"/>
        <end position="142"/>
    </location>
</feature>
<evidence type="ECO:0000256" key="4">
    <source>
        <dbReference type="ARBA" id="ARBA00022448"/>
    </source>
</evidence>
<keyword evidence="10" id="KW-0496">Mitochondrion</keyword>
<keyword evidence="11" id="KW-0472">Membrane</keyword>
<keyword evidence="5" id="KW-0812">Transmembrane</keyword>
<dbReference type="EMBL" id="CAMKVN010000503">
    <property type="protein sequence ID" value="CAI2168600.1"/>
    <property type="molecule type" value="Genomic_DNA"/>
</dbReference>
<comment type="similarity">
    <text evidence="2">Belongs to the TIM54 family.</text>
</comment>
<keyword evidence="6" id="KW-0999">Mitochondrion inner membrane</keyword>
<gene>
    <name evidence="13" type="ORF">FWILDA_LOCUS3661</name>
</gene>
<evidence type="ECO:0000313" key="14">
    <source>
        <dbReference type="Proteomes" id="UP001153678"/>
    </source>
</evidence>
<evidence type="ECO:0000256" key="8">
    <source>
        <dbReference type="ARBA" id="ARBA00022989"/>
    </source>
</evidence>
<evidence type="ECO:0000256" key="6">
    <source>
        <dbReference type="ARBA" id="ARBA00022792"/>
    </source>
</evidence>
<sequence length="323" mass="36625">MASKFKLPKLPSKKALAFFGTCAGIISLIYRDNKLSDEYKSRVEKKVSHLSLEPLNVHDLPRRVTVYLAPPLGDDIRKTKIHFREYVKPVLNAAALEYDIVEGTRPGQLRSIVREAIREKRKKELSSSQQQSPLSNQLSDSDQPFKNITSSKPIGSGTIIVGRVSFVEYLQGLNDGCIASLEDPSPEQSKPDSNASQDSSKDEQVSQENIKQNDDNDNKSEKPIEFIINEDEFSVPELDSIGYVQFYNRIGWKNIPLRLYYAFNSYKEFETAAEDAVKIAFGNTRKSKKDDLNLGKDEEKFFKGTLDEPSLDERILLKLTMYT</sequence>
<comment type="subcellular location">
    <subcellularLocation>
        <location evidence="1">Mitochondrion inner membrane</location>
        <topology evidence="1">Single-pass membrane protein</topology>
    </subcellularLocation>
</comment>
<evidence type="ECO:0000256" key="5">
    <source>
        <dbReference type="ARBA" id="ARBA00022692"/>
    </source>
</evidence>